<dbReference type="AlphaFoldDB" id="A0A6L2PHB5"/>
<feature type="chain" id="PRO_5026677925" evidence="1">
    <location>
        <begin position="16"/>
        <end position="93"/>
    </location>
</feature>
<accession>A0A6L2PHB5</accession>
<reference evidence="3" key="1">
    <citation type="submission" date="2020-01" db="EMBL/GenBank/DDBJ databases">
        <title>Draft genome sequence of the Termite Coptotermes fromosanus.</title>
        <authorList>
            <person name="Itakura S."/>
            <person name="Yosikawa Y."/>
            <person name="Umezawa K."/>
        </authorList>
    </citation>
    <scope>NUCLEOTIDE SEQUENCE [LARGE SCALE GENOMIC DNA]</scope>
</reference>
<dbReference type="Proteomes" id="UP000502823">
    <property type="component" value="Unassembled WGS sequence"/>
</dbReference>
<feature type="signal peptide" evidence="1">
    <location>
        <begin position="1"/>
        <end position="15"/>
    </location>
</feature>
<dbReference type="EMBL" id="BLKM01000343">
    <property type="protein sequence ID" value="GFG31949.1"/>
    <property type="molecule type" value="Genomic_DNA"/>
</dbReference>
<dbReference type="OrthoDB" id="2570778at2759"/>
<keyword evidence="1" id="KW-0732">Signal</keyword>
<sequence>MPMPCLLLSMSDTSAVLLARAAADALFTTVHVGHFGKSSVGSMFRAPTLGHAGPGELHILCRASVPKDESGEMFRYYFVTDEAFPLKVSVMRP</sequence>
<evidence type="ECO:0000256" key="1">
    <source>
        <dbReference type="SAM" id="SignalP"/>
    </source>
</evidence>
<protein>
    <submittedName>
        <fullName evidence="2">Uncharacterized protein</fullName>
    </submittedName>
</protein>
<dbReference type="InParanoid" id="A0A6L2PHB5"/>
<evidence type="ECO:0000313" key="2">
    <source>
        <dbReference type="EMBL" id="GFG31949.1"/>
    </source>
</evidence>
<comment type="caution">
    <text evidence="2">The sequence shown here is derived from an EMBL/GenBank/DDBJ whole genome shotgun (WGS) entry which is preliminary data.</text>
</comment>
<evidence type="ECO:0000313" key="3">
    <source>
        <dbReference type="Proteomes" id="UP000502823"/>
    </source>
</evidence>
<keyword evidence="3" id="KW-1185">Reference proteome</keyword>
<name>A0A6L2PHB5_COPFO</name>
<gene>
    <name evidence="2" type="ORF">Cfor_01860</name>
</gene>
<organism evidence="2 3">
    <name type="scientific">Coptotermes formosanus</name>
    <name type="common">Formosan subterranean termite</name>
    <dbReference type="NCBI Taxonomy" id="36987"/>
    <lineage>
        <taxon>Eukaryota</taxon>
        <taxon>Metazoa</taxon>
        <taxon>Ecdysozoa</taxon>
        <taxon>Arthropoda</taxon>
        <taxon>Hexapoda</taxon>
        <taxon>Insecta</taxon>
        <taxon>Pterygota</taxon>
        <taxon>Neoptera</taxon>
        <taxon>Polyneoptera</taxon>
        <taxon>Dictyoptera</taxon>
        <taxon>Blattodea</taxon>
        <taxon>Blattoidea</taxon>
        <taxon>Termitoidae</taxon>
        <taxon>Rhinotermitidae</taxon>
        <taxon>Coptotermes</taxon>
    </lineage>
</organism>
<proteinExistence type="predicted"/>